<dbReference type="EMBL" id="DS268112">
    <property type="protein sequence ID" value="KMM70722.1"/>
    <property type="molecule type" value="Genomic_DNA"/>
</dbReference>
<protein>
    <submittedName>
        <fullName evidence="1">Uncharacterized protein</fullName>
    </submittedName>
</protein>
<dbReference type="AlphaFoldDB" id="A0A0J6IFZ5"/>
<reference evidence="2" key="3">
    <citation type="journal article" date="2010" name="Genome Res.">
        <title>Population genomic sequencing of Coccidioides fungi reveals recent hybridization and transposon control.</title>
        <authorList>
            <person name="Neafsey D.E."/>
            <person name="Barker B.M."/>
            <person name="Sharpton T.J."/>
            <person name="Stajich J.E."/>
            <person name="Park D.J."/>
            <person name="Whiston E."/>
            <person name="Hung C.-Y."/>
            <person name="McMahan C."/>
            <person name="White J."/>
            <person name="Sykes S."/>
            <person name="Heiman D."/>
            <person name="Young S."/>
            <person name="Zeng Q."/>
            <person name="Abouelleil A."/>
            <person name="Aftuck L."/>
            <person name="Bessette D."/>
            <person name="Brown A."/>
            <person name="FitzGerald M."/>
            <person name="Lui A."/>
            <person name="Macdonald J.P."/>
            <person name="Priest M."/>
            <person name="Orbach M.J."/>
            <person name="Galgiani J.N."/>
            <person name="Kirkland T.N."/>
            <person name="Cole G.T."/>
            <person name="Birren B.W."/>
            <person name="Henn M.R."/>
            <person name="Taylor J.W."/>
            <person name="Rounsley S.D."/>
        </authorList>
    </citation>
    <scope>NUCLEOTIDE SEQUENCE [LARGE SCALE GENOMIC DNA]</scope>
    <source>
        <strain evidence="2">RMSCC 3488</strain>
    </source>
</reference>
<evidence type="ECO:0000313" key="2">
    <source>
        <dbReference type="Proteomes" id="UP000054567"/>
    </source>
</evidence>
<name>A0A0J6IFZ5_COCPO</name>
<reference evidence="2" key="2">
    <citation type="journal article" date="2009" name="Genome Res.">
        <title>Comparative genomic analyses of the human fungal pathogens Coccidioides and their relatives.</title>
        <authorList>
            <person name="Sharpton T.J."/>
            <person name="Stajich J.E."/>
            <person name="Rounsley S.D."/>
            <person name="Gardner M.J."/>
            <person name="Wortman J.R."/>
            <person name="Jordar V.S."/>
            <person name="Maiti R."/>
            <person name="Kodira C.D."/>
            <person name="Neafsey D.E."/>
            <person name="Zeng Q."/>
            <person name="Hung C.-Y."/>
            <person name="McMahan C."/>
            <person name="Muszewska A."/>
            <person name="Grynberg M."/>
            <person name="Mandel M.A."/>
            <person name="Kellner E.M."/>
            <person name="Barker B.M."/>
            <person name="Galgiani J.N."/>
            <person name="Orbach M.J."/>
            <person name="Kirkland T.N."/>
            <person name="Cole G.T."/>
            <person name="Henn M.R."/>
            <person name="Birren B.W."/>
            <person name="Taylor J.W."/>
        </authorList>
    </citation>
    <scope>NUCLEOTIDE SEQUENCE [LARGE SCALE GENOMIC DNA]</scope>
    <source>
        <strain evidence="2">RMSCC 3488</strain>
    </source>
</reference>
<accession>A0A0J6IFZ5</accession>
<sequence>MPKRLCNVFHNRAGQPSERDTKIAILDLLHVEFYLDNLIKSFHQVLWDLELNIYLLDDLVRFKEDYSSSYKDFCTDYRVDIKKVSLLNDIETKPHSLFNQIFS</sequence>
<organism evidence="1 2">
    <name type="scientific">Coccidioides posadasii RMSCC 3488</name>
    <dbReference type="NCBI Taxonomy" id="454284"/>
    <lineage>
        <taxon>Eukaryota</taxon>
        <taxon>Fungi</taxon>
        <taxon>Dikarya</taxon>
        <taxon>Ascomycota</taxon>
        <taxon>Pezizomycotina</taxon>
        <taxon>Eurotiomycetes</taxon>
        <taxon>Eurotiomycetidae</taxon>
        <taxon>Onygenales</taxon>
        <taxon>Onygenaceae</taxon>
        <taxon>Coccidioides</taxon>
    </lineage>
</organism>
<gene>
    <name evidence="1" type="ORF">CPAG_07033</name>
</gene>
<dbReference type="VEuPathDB" id="FungiDB:CPAG_07033"/>
<dbReference type="Proteomes" id="UP000054567">
    <property type="component" value="Unassembled WGS sequence"/>
</dbReference>
<evidence type="ECO:0000313" key="1">
    <source>
        <dbReference type="EMBL" id="KMM70722.1"/>
    </source>
</evidence>
<reference evidence="1 2" key="1">
    <citation type="submission" date="2007-06" db="EMBL/GenBank/DDBJ databases">
        <title>The Genome Sequence of Coccidioides posadasii RMSCC_3488.</title>
        <authorList>
            <consortium name="Coccidioides Genome Resources Consortium"/>
            <consortium name="The Broad Institute Genome Sequencing Platform"/>
            <person name="Henn M.R."/>
            <person name="Sykes S."/>
            <person name="Young S."/>
            <person name="Jaffe D."/>
            <person name="Berlin A."/>
            <person name="Alvarez P."/>
            <person name="Butler J."/>
            <person name="Gnerre S."/>
            <person name="Grabherr M."/>
            <person name="Mauceli E."/>
            <person name="Brockman W."/>
            <person name="Kodira C."/>
            <person name="Alvarado L."/>
            <person name="Zeng Q."/>
            <person name="Crawford M."/>
            <person name="Antoine C."/>
            <person name="Devon K."/>
            <person name="Galgiani J."/>
            <person name="Orsborn K."/>
            <person name="Lewis M.L."/>
            <person name="Nusbaum C."/>
            <person name="Galagan J."/>
            <person name="Birren B."/>
        </authorList>
    </citation>
    <scope>NUCLEOTIDE SEQUENCE [LARGE SCALE GENOMIC DNA]</scope>
    <source>
        <strain evidence="1 2">RMSCC 3488</strain>
    </source>
</reference>
<proteinExistence type="predicted"/>